<comment type="catalytic activity">
    <reaction evidence="10">
        <text>glycerol + ATP = sn-glycerol 3-phosphate + ADP + H(+)</text>
        <dbReference type="Rhea" id="RHEA:21644"/>
        <dbReference type="ChEBI" id="CHEBI:15378"/>
        <dbReference type="ChEBI" id="CHEBI:17754"/>
        <dbReference type="ChEBI" id="CHEBI:30616"/>
        <dbReference type="ChEBI" id="CHEBI:57597"/>
        <dbReference type="ChEBI" id="CHEBI:456216"/>
        <dbReference type="EC" id="2.7.1.30"/>
    </reaction>
</comment>
<dbReference type="Gene3D" id="3.30.420.40">
    <property type="match status" value="2"/>
</dbReference>
<dbReference type="InterPro" id="IPR018483">
    <property type="entry name" value="Carb_kinase_FGGY_CS"/>
</dbReference>
<name>A0A420WIA4_9PROT</name>
<dbReference type="PROSITE" id="PS00933">
    <property type="entry name" value="FGGY_KINASES_1"/>
    <property type="match status" value="1"/>
</dbReference>
<dbReference type="NCBIfam" id="NF000756">
    <property type="entry name" value="PRK00047.1"/>
    <property type="match status" value="1"/>
</dbReference>
<dbReference type="FunFam" id="3.30.420.40:FF:000008">
    <property type="entry name" value="Glycerol kinase"/>
    <property type="match status" value="1"/>
</dbReference>
<dbReference type="Proteomes" id="UP000282211">
    <property type="component" value="Unassembled WGS sequence"/>
</dbReference>
<dbReference type="InterPro" id="IPR043129">
    <property type="entry name" value="ATPase_NBD"/>
</dbReference>
<dbReference type="EMBL" id="RBII01000001">
    <property type="protein sequence ID" value="RKQ70723.1"/>
    <property type="molecule type" value="Genomic_DNA"/>
</dbReference>
<dbReference type="PANTHER" id="PTHR10196:SF78">
    <property type="entry name" value="GLYCEROL KINASE"/>
    <property type="match status" value="1"/>
</dbReference>
<dbReference type="EC" id="2.7.1.30" evidence="3"/>
<evidence type="ECO:0000256" key="9">
    <source>
        <dbReference type="ARBA" id="ARBA00043149"/>
    </source>
</evidence>
<dbReference type="InterPro" id="IPR018484">
    <property type="entry name" value="FGGY_N"/>
</dbReference>
<dbReference type="InterPro" id="IPR000577">
    <property type="entry name" value="Carb_kinase_FGGY"/>
</dbReference>
<protein>
    <recommendedName>
        <fullName evidence="3">glycerol kinase</fullName>
        <ecNumber evidence="3">2.7.1.30</ecNumber>
    </recommendedName>
    <alternativeName>
        <fullName evidence="9">ATP:glycerol 3-phosphotransferase</fullName>
    </alternativeName>
</protein>
<dbReference type="PROSITE" id="PS00445">
    <property type="entry name" value="FGGY_KINASES_2"/>
    <property type="match status" value="1"/>
</dbReference>
<evidence type="ECO:0000259" key="13">
    <source>
        <dbReference type="Pfam" id="PF02782"/>
    </source>
</evidence>
<evidence type="ECO:0000256" key="10">
    <source>
        <dbReference type="ARBA" id="ARBA00052101"/>
    </source>
</evidence>
<accession>A0A420WIA4</accession>
<comment type="similarity">
    <text evidence="2 11">Belongs to the FGGY kinase family.</text>
</comment>
<organism evidence="14 15">
    <name type="scientific">Litorimonas taeanensis</name>
    <dbReference type="NCBI Taxonomy" id="568099"/>
    <lineage>
        <taxon>Bacteria</taxon>
        <taxon>Pseudomonadati</taxon>
        <taxon>Pseudomonadota</taxon>
        <taxon>Alphaproteobacteria</taxon>
        <taxon>Maricaulales</taxon>
        <taxon>Robiginitomaculaceae</taxon>
    </lineage>
</organism>
<dbReference type="NCBIfam" id="TIGR01311">
    <property type="entry name" value="glycerol_kin"/>
    <property type="match status" value="1"/>
</dbReference>
<evidence type="ECO:0000256" key="8">
    <source>
        <dbReference type="ARBA" id="ARBA00022840"/>
    </source>
</evidence>
<evidence type="ECO:0000259" key="12">
    <source>
        <dbReference type="Pfam" id="PF00370"/>
    </source>
</evidence>
<dbReference type="Pfam" id="PF02782">
    <property type="entry name" value="FGGY_C"/>
    <property type="match status" value="1"/>
</dbReference>
<feature type="domain" description="Carbohydrate kinase FGGY N-terminal" evidence="12">
    <location>
        <begin position="4"/>
        <end position="248"/>
    </location>
</feature>
<dbReference type="Pfam" id="PF00370">
    <property type="entry name" value="FGGY_N"/>
    <property type="match status" value="1"/>
</dbReference>
<evidence type="ECO:0000256" key="1">
    <source>
        <dbReference type="ARBA" id="ARBA00005190"/>
    </source>
</evidence>
<keyword evidence="15" id="KW-1185">Reference proteome</keyword>
<dbReference type="SUPFAM" id="SSF53067">
    <property type="entry name" value="Actin-like ATPase domain"/>
    <property type="match status" value="2"/>
</dbReference>
<evidence type="ECO:0000256" key="5">
    <source>
        <dbReference type="ARBA" id="ARBA00022741"/>
    </source>
</evidence>
<evidence type="ECO:0000313" key="15">
    <source>
        <dbReference type="Proteomes" id="UP000282211"/>
    </source>
</evidence>
<dbReference type="InParanoid" id="A0A420WIA4"/>
<dbReference type="FunCoup" id="A0A420WIA4">
    <property type="interactions" value="419"/>
</dbReference>
<gene>
    <name evidence="14" type="ORF">DES40_0022</name>
</gene>
<dbReference type="InterPro" id="IPR018485">
    <property type="entry name" value="FGGY_C"/>
</dbReference>
<evidence type="ECO:0000256" key="3">
    <source>
        <dbReference type="ARBA" id="ARBA00012099"/>
    </source>
</evidence>
<dbReference type="PIRSF" id="PIRSF000538">
    <property type="entry name" value="GlpK"/>
    <property type="match status" value="1"/>
</dbReference>
<dbReference type="RefSeq" id="WP_121098557.1">
    <property type="nucleotide sequence ID" value="NZ_RBII01000001.1"/>
</dbReference>
<dbReference type="GO" id="GO:0019563">
    <property type="term" value="P:glycerol catabolic process"/>
    <property type="evidence" value="ECO:0007669"/>
    <property type="project" value="TreeGrafter"/>
</dbReference>
<evidence type="ECO:0000256" key="11">
    <source>
        <dbReference type="RuleBase" id="RU003733"/>
    </source>
</evidence>
<evidence type="ECO:0000256" key="7">
    <source>
        <dbReference type="ARBA" id="ARBA00022798"/>
    </source>
</evidence>
<dbReference type="GO" id="GO:0005829">
    <property type="term" value="C:cytosol"/>
    <property type="evidence" value="ECO:0007669"/>
    <property type="project" value="TreeGrafter"/>
</dbReference>
<evidence type="ECO:0000256" key="6">
    <source>
        <dbReference type="ARBA" id="ARBA00022777"/>
    </source>
</evidence>
<dbReference type="GO" id="GO:0004370">
    <property type="term" value="F:glycerol kinase activity"/>
    <property type="evidence" value="ECO:0007669"/>
    <property type="project" value="UniProtKB-EC"/>
</dbReference>
<evidence type="ECO:0000313" key="14">
    <source>
        <dbReference type="EMBL" id="RKQ70723.1"/>
    </source>
</evidence>
<dbReference type="FunFam" id="3.30.420.40:FF:000007">
    <property type="entry name" value="Glycerol kinase"/>
    <property type="match status" value="1"/>
</dbReference>
<proteinExistence type="inferred from homology"/>
<keyword evidence="6 11" id="KW-0418">Kinase</keyword>
<dbReference type="PANTHER" id="PTHR10196">
    <property type="entry name" value="SUGAR KINASE"/>
    <property type="match status" value="1"/>
</dbReference>
<keyword evidence="5" id="KW-0547">Nucleotide-binding</keyword>
<comment type="caution">
    <text evidence="14">The sequence shown here is derived from an EMBL/GenBank/DDBJ whole genome shotgun (WGS) entry which is preliminary data.</text>
</comment>
<reference evidence="14 15" key="1">
    <citation type="submission" date="2018-10" db="EMBL/GenBank/DDBJ databases">
        <title>Genomic Encyclopedia of Type Strains, Phase IV (KMG-IV): sequencing the most valuable type-strain genomes for metagenomic binning, comparative biology and taxonomic classification.</title>
        <authorList>
            <person name="Goeker M."/>
        </authorList>
    </citation>
    <scope>NUCLEOTIDE SEQUENCE [LARGE SCALE GENOMIC DNA]</scope>
    <source>
        <strain evidence="14 15">DSM 22008</strain>
    </source>
</reference>
<sequence length="491" mass="54184">MSDVILSIDQGTTSSRTLVFSPKGKILFTAQREFPQIYPQDGWVEHDPETIWQSVLKTLQDAHEFCEDNNHQVKGIGITNQRETTLVWNRETGECLYNAIVWQDRRTAAVCRKMAKTFPIEKLNAKTGLLHDPYFSASKIAWILDEVEGARDLAKTGKLAFGTVDCFLIWRLTEGKSHATDATNASRTNLFNIHTQCWDEDLLQLFNVPRSGLADVKDCVADFGTCTVLNEDIPILGVAGDQQAAAIGQACFEVGDIKSTYGTGCFVILNTGEECVTSKNRLLSTICYRLEGQVTYALEGSIFIAGAAVQWLRDGIQIIKSARDTEKYCRSLESNKGVYLVPAFTGLGAPHWDPDARGGLFGLSRDTGRAEIIRATIESVCYQTYDLFTAMAQDGVDPKVLRVDGGMVANDWMVDYLSGVLDIPVERPKVLETTAFGAAALAAIGAGVYDSLDTVKAAWQLDERFEPDMDAETRETVLKAWKSSVEKVLTN</sequence>
<comment type="pathway">
    <text evidence="1">Polyol metabolism; glycerol degradation via glycerol kinase pathway; sn-glycerol 3-phosphate from glycerol: step 1/1.</text>
</comment>
<feature type="domain" description="Carbohydrate kinase FGGY C-terminal" evidence="13">
    <location>
        <begin position="259"/>
        <end position="445"/>
    </location>
</feature>
<evidence type="ECO:0000256" key="4">
    <source>
        <dbReference type="ARBA" id="ARBA00022679"/>
    </source>
</evidence>
<keyword evidence="7" id="KW-0319">Glycerol metabolism</keyword>
<dbReference type="CDD" id="cd07786">
    <property type="entry name" value="FGGY_EcGK_like"/>
    <property type="match status" value="1"/>
</dbReference>
<dbReference type="GO" id="GO:0006072">
    <property type="term" value="P:glycerol-3-phosphate metabolic process"/>
    <property type="evidence" value="ECO:0007669"/>
    <property type="project" value="InterPro"/>
</dbReference>
<dbReference type="InterPro" id="IPR005999">
    <property type="entry name" value="Glycerol_kin"/>
</dbReference>
<dbReference type="OrthoDB" id="9805576at2"/>
<keyword evidence="8" id="KW-0067">ATP-binding</keyword>
<dbReference type="GO" id="GO:0005524">
    <property type="term" value="F:ATP binding"/>
    <property type="evidence" value="ECO:0007669"/>
    <property type="project" value="UniProtKB-KW"/>
</dbReference>
<evidence type="ECO:0000256" key="2">
    <source>
        <dbReference type="ARBA" id="ARBA00009156"/>
    </source>
</evidence>
<dbReference type="AlphaFoldDB" id="A0A420WIA4"/>
<keyword evidence="4 11" id="KW-0808">Transferase</keyword>